<comment type="caution">
    <text evidence="1">The sequence shown here is derived from an EMBL/GenBank/DDBJ whole genome shotgun (WGS) entry which is preliminary data.</text>
</comment>
<gene>
    <name evidence="1" type="ORF">NIES593_21305</name>
</gene>
<keyword evidence="2" id="KW-1185">Reference proteome</keyword>
<dbReference type="Proteomes" id="UP000186868">
    <property type="component" value="Unassembled WGS sequence"/>
</dbReference>
<protein>
    <submittedName>
        <fullName evidence="1">Glycosyl transferase group 1</fullName>
    </submittedName>
</protein>
<evidence type="ECO:0000313" key="1">
    <source>
        <dbReference type="EMBL" id="OKH19112.1"/>
    </source>
</evidence>
<dbReference type="EMBL" id="MRCB01000043">
    <property type="protein sequence ID" value="OKH19112.1"/>
    <property type="molecule type" value="Genomic_DNA"/>
</dbReference>
<dbReference type="CDD" id="cd03801">
    <property type="entry name" value="GT4_PimA-like"/>
    <property type="match status" value="1"/>
</dbReference>
<accession>A0A1U7H861</accession>
<reference evidence="1 2" key="1">
    <citation type="submission" date="2016-11" db="EMBL/GenBank/DDBJ databases">
        <title>Draft Genome Sequences of Nine Cyanobacterial Strains from Diverse Habitats.</title>
        <authorList>
            <person name="Zhu T."/>
            <person name="Hou S."/>
            <person name="Lu X."/>
            <person name="Hess W.R."/>
        </authorList>
    </citation>
    <scope>NUCLEOTIDE SEQUENCE [LARGE SCALE GENOMIC DNA]</scope>
    <source>
        <strain evidence="1 2">NIES-593</strain>
    </source>
</reference>
<dbReference type="PANTHER" id="PTHR12526">
    <property type="entry name" value="GLYCOSYLTRANSFERASE"/>
    <property type="match status" value="1"/>
</dbReference>
<dbReference type="SUPFAM" id="SSF53756">
    <property type="entry name" value="UDP-Glycosyltransferase/glycogen phosphorylase"/>
    <property type="match status" value="1"/>
</dbReference>
<keyword evidence="1" id="KW-0808">Transferase</keyword>
<evidence type="ECO:0000313" key="2">
    <source>
        <dbReference type="Proteomes" id="UP000186868"/>
    </source>
</evidence>
<dbReference type="STRING" id="1921803.NIES593_21305"/>
<dbReference type="AlphaFoldDB" id="A0A1U7H861"/>
<proteinExistence type="predicted"/>
<dbReference type="Gene3D" id="3.40.50.2000">
    <property type="entry name" value="Glycogen Phosphorylase B"/>
    <property type="match status" value="2"/>
</dbReference>
<dbReference type="GO" id="GO:0016757">
    <property type="term" value="F:glycosyltransferase activity"/>
    <property type="evidence" value="ECO:0007669"/>
    <property type="project" value="InterPro"/>
</dbReference>
<name>A0A1U7H861_9CYAN</name>
<dbReference type="Pfam" id="PF13692">
    <property type="entry name" value="Glyco_trans_1_4"/>
    <property type="match status" value="1"/>
</dbReference>
<sequence>MNPQISQRKLKISLIVSDLSSRGAARWGGAVRPFLLAQALTKLGHKVKMFGVAFDRDASPILNADIPIISIPCNYHAGLVGSAIALSQLLPKIDGDILYAVKLKPTSFGIALLKKLLSRRPLVLDIDDWEMSWFGGDSWQYRPNLKQFTRDLLKSDGFLKHPDNPVYLKWMESLVSHADAITIHTQFIKERFGGTYIPNGKDTTLFFPEKYHPEASRLKYGLDSYKILMFPGAPRPYKGLEDVLIALDKLNREDLRLVIVGGSPYDDYDKQLMEQWGRWIIKLPKSPVQEMPEIVSAAHVIVVPQRNTPAALAQFPLKLTDGMAMAKPVLATRVGDIPEILGDTGYLVDANAPDQIAAQIQWIFEHLDEANERGKRARKRCIERYSIEAMANILSGVIERVAISDRQLRNFPISDR</sequence>
<organism evidence="1 2">
    <name type="scientific">Hydrococcus rivularis NIES-593</name>
    <dbReference type="NCBI Taxonomy" id="1921803"/>
    <lineage>
        <taxon>Bacteria</taxon>
        <taxon>Bacillati</taxon>
        <taxon>Cyanobacteriota</taxon>
        <taxon>Cyanophyceae</taxon>
        <taxon>Pleurocapsales</taxon>
        <taxon>Hydrococcaceae</taxon>
        <taxon>Hydrococcus</taxon>
    </lineage>
</organism>